<proteinExistence type="predicted"/>
<protein>
    <submittedName>
        <fullName evidence="1">Uncharacterized protein</fullName>
    </submittedName>
</protein>
<dbReference type="Proteomes" id="UP001497512">
    <property type="component" value="Chromosome 5"/>
</dbReference>
<sequence length="73" mass="8598">MRNSSTRSWVSTLTTWRTRLVVLNWKNLHQEQRISVQQTGKLRCTLQSFWLKAGYGTLQVVSFSMNEKLENSH</sequence>
<accession>A0ABP0URF9</accession>
<keyword evidence="2" id="KW-1185">Reference proteome</keyword>
<gene>
    <name evidence="1" type="ORF">CSSPTR1EN2_LOCUS17627</name>
</gene>
<dbReference type="EMBL" id="OZ019897">
    <property type="protein sequence ID" value="CAK9225513.1"/>
    <property type="molecule type" value="Genomic_DNA"/>
</dbReference>
<name>A0ABP0URF9_9BRYO</name>
<reference evidence="1" key="1">
    <citation type="submission" date="2024-02" db="EMBL/GenBank/DDBJ databases">
        <authorList>
            <consortium name="ELIXIR-Norway"/>
            <consortium name="Elixir Norway"/>
        </authorList>
    </citation>
    <scope>NUCLEOTIDE SEQUENCE</scope>
</reference>
<organism evidence="1 2">
    <name type="scientific">Sphagnum troendelagicum</name>
    <dbReference type="NCBI Taxonomy" id="128251"/>
    <lineage>
        <taxon>Eukaryota</taxon>
        <taxon>Viridiplantae</taxon>
        <taxon>Streptophyta</taxon>
        <taxon>Embryophyta</taxon>
        <taxon>Bryophyta</taxon>
        <taxon>Sphagnophytina</taxon>
        <taxon>Sphagnopsida</taxon>
        <taxon>Sphagnales</taxon>
        <taxon>Sphagnaceae</taxon>
        <taxon>Sphagnum</taxon>
    </lineage>
</organism>
<evidence type="ECO:0000313" key="1">
    <source>
        <dbReference type="EMBL" id="CAK9225513.1"/>
    </source>
</evidence>
<evidence type="ECO:0000313" key="2">
    <source>
        <dbReference type="Proteomes" id="UP001497512"/>
    </source>
</evidence>